<proteinExistence type="predicted"/>
<dbReference type="AlphaFoldDB" id="A0A2U3LBE3"/>
<evidence type="ECO:0000313" key="2">
    <source>
        <dbReference type="EMBL" id="SPF49196.1"/>
    </source>
</evidence>
<dbReference type="EMBL" id="OMOF01000378">
    <property type="protein sequence ID" value="SPF49196.1"/>
    <property type="molecule type" value="Genomic_DNA"/>
</dbReference>
<reference evidence="3" key="1">
    <citation type="submission" date="2018-02" db="EMBL/GenBank/DDBJ databases">
        <authorList>
            <person name="Hausmann B."/>
        </authorList>
    </citation>
    <scope>NUCLEOTIDE SEQUENCE [LARGE SCALE GENOMIC DNA]</scope>
    <source>
        <strain evidence="3">Peat soil MAG SbF1</strain>
    </source>
</reference>
<feature type="transmembrane region" description="Helical" evidence="1">
    <location>
        <begin position="12"/>
        <end position="29"/>
    </location>
</feature>
<sequence length="61" mass="7291">MSHRLGLVYGTRLSNSIYVIVYTITYIEFESQLNQRFIKIYTFKKILYTISCIAFIYVLIK</sequence>
<keyword evidence="1" id="KW-0812">Transmembrane</keyword>
<evidence type="ECO:0000256" key="1">
    <source>
        <dbReference type="SAM" id="Phobius"/>
    </source>
</evidence>
<name>A0A2U3LBE3_9FIRM</name>
<gene>
    <name evidence="2" type="ORF">SBF1_4390004</name>
</gene>
<feature type="transmembrane region" description="Helical" evidence="1">
    <location>
        <begin position="41"/>
        <end position="60"/>
    </location>
</feature>
<evidence type="ECO:0000313" key="3">
    <source>
        <dbReference type="Proteomes" id="UP000238916"/>
    </source>
</evidence>
<keyword evidence="1" id="KW-0472">Membrane</keyword>
<keyword evidence="1" id="KW-1133">Transmembrane helix</keyword>
<protein>
    <submittedName>
        <fullName evidence="2">Uncharacterized protein</fullName>
    </submittedName>
</protein>
<accession>A0A2U3LBE3</accession>
<dbReference type="Proteomes" id="UP000238916">
    <property type="component" value="Unassembled WGS sequence"/>
</dbReference>
<organism evidence="2 3">
    <name type="scientific">Candidatus Desulfosporosinus infrequens</name>
    <dbReference type="NCBI Taxonomy" id="2043169"/>
    <lineage>
        <taxon>Bacteria</taxon>
        <taxon>Bacillati</taxon>
        <taxon>Bacillota</taxon>
        <taxon>Clostridia</taxon>
        <taxon>Eubacteriales</taxon>
        <taxon>Desulfitobacteriaceae</taxon>
        <taxon>Desulfosporosinus</taxon>
    </lineage>
</organism>